<keyword evidence="5" id="KW-0520">NAD</keyword>
<dbReference type="STRING" id="1423782.FD32_GL000593"/>
<sequence length="295" mass="32756">MEIKNVVLAGAGVLGSQIAFQAARCGYQVKIWNRHIDRAERRLAAIKDPFMREMKASAADYQAAMDNIVDISNDLKATVADADLVIESVSESVEIKKAFYGELCPLLPEKTILTSNSSTFIPSELVGFTDRPSRFAHLHFANHIWKHNVAEIVGNPKTDPAVIEDLTSFARSIKMVPVVLKKEQHGYIMNALLVPLLNAGMALWANGVADPHTIDKDWIISNGSPLGPFMIQDIVGLRTTYAVVLNQYQQTNNELFKKIADKLKPMIDAGHTGVEAGQGFYHYPNPEYEDPDFFK</sequence>
<evidence type="ECO:0000256" key="3">
    <source>
        <dbReference type="ARBA" id="ARBA00022832"/>
    </source>
</evidence>
<protein>
    <submittedName>
        <fullName evidence="11">3-hydroxyacyl-coa dehydrogenase, nad binding domain protein</fullName>
    </submittedName>
</protein>
<feature type="domain" description="3-hydroxyacyl-CoA dehydrogenase C-terminal" evidence="9">
    <location>
        <begin position="186"/>
        <end position="283"/>
    </location>
</feature>
<keyword evidence="12" id="KW-1185">Reference proteome</keyword>
<evidence type="ECO:0000259" key="10">
    <source>
        <dbReference type="Pfam" id="PF02737"/>
    </source>
</evidence>
<feature type="site" description="Important for catalytic activity" evidence="8">
    <location>
        <position position="139"/>
    </location>
</feature>
<feature type="domain" description="3-hydroxyacyl-CoA dehydrogenase NAD binding" evidence="10">
    <location>
        <begin position="6"/>
        <end position="181"/>
    </location>
</feature>
<dbReference type="Proteomes" id="UP000051412">
    <property type="component" value="Unassembled WGS sequence"/>
</dbReference>
<dbReference type="PIRSF" id="PIRSF000105">
    <property type="entry name" value="HCDH"/>
    <property type="match status" value="1"/>
</dbReference>
<dbReference type="PATRIC" id="fig|1423782.4.peg.612"/>
<dbReference type="GO" id="GO:0070403">
    <property type="term" value="F:NAD+ binding"/>
    <property type="evidence" value="ECO:0007669"/>
    <property type="project" value="InterPro"/>
</dbReference>
<evidence type="ECO:0000256" key="1">
    <source>
        <dbReference type="ARBA" id="ARBA00005005"/>
    </source>
</evidence>
<dbReference type="InterPro" id="IPR013328">
    <property type="entry name" value="6PGD_dom2"/>
</dbReference>
<proteinExistence type="predicted"/>
<dbReference type="OrthoDB" id="9771883at2"/>
<keyword evidence="3" id="KW-0276">Fatty acid metabolism</keyword>
<comment type="caution">
    <text evidence="11">The sequence shown here is derived from an EMBL/GenBank/DDBJ whole genome shotgun (WGS) entry which is preliminary data.</text>
</comment>
<dbReference type="AlphaFoldDB" id="A0A0R1X7T8"/>
<dbReference type="PANTHER" id="PTHR43561:SF3">
    <property type="entry name" value="HYDROXYACYL-COENZYME A DEHYDROGENASE, MITOCHONDRIAL"/>
    <property type="match status" value="1"/>
</dbReference>
<dbReference type="GO" id="GO:0003857">
    <property type="term" value="F:(3S)-3-hydroxyacyl-CoA dehydrogenase (NAD+) activity"/>
    <property type="evidence" value="ECO:0007669"/>
    <property type="project" value="UniProtKB-EC"/>
</dbReference>
<dbReference type="RefSeq" id="WP_047768029.1">
    <property type="nucleotide sequence ID" value="NZ_AZGM01000103.1"/>
</dbReference>
<dbReference type="SUPFAM" id="SSF51735">
    <property type="entry name" value="NAD(P)-binding Rossmann-fold domains"/>
    <property type="match status" value="1"/>
</dbReference>
<reference evidence="11 12" key="1">
    <citation type="journal article" date="2015" name="Genome Announc.">
        <title>Expanding the biotechnology potential of lactobacilli through comparative genomics of 213 strains and associated genera.</title>
        <authorList>
            <person name="Sun Z."/>
            <person name="Harris H.M."/>
            <person name="McCann A."/>
            <person name="Guo C."/>
            <person name="Argimon S."/>
            <person name="Zhang W."/>
            <person name="Yang X."/>
            <person name="Jeffery I.B."/>
            <person name="Cooney J.C."/>
            <person name="Kagawa T.F."/>
            <person name="Liu W."/>
            <person name="Song Y."/>
            <person name="Salvetti E."/>
            <person name="Wrobel A."/>
            <person name="Rasinkangas P."/>
            <person name="Parkhill J."/>
            <person name="Rea M.C."/>
            <person name="O'Sullivan O."/>
            <person name="Ritari J."/>
            <person name="Douillard F.P."/>
            <person name="Paul Ross R."/>
            <person name="Yang R."/>
            <person name="Briner A.E."/>
            <person name="Felis G.E."/>
            <person name="de Vos W.M."/>
            <person name="Barrangou R."/>
            <person name="Klaenhammer T.R."/>
            <person name="Caufield P.W."/>
            <person name="Cui Y."/>
            <person name="Zhang H."/>
            <person name="O'Toole P.W."/>
        </authorList>
    </citation>
    <scope>NUCLEOTIDE SEQUENCE [LARGE SCALE GENOMIC DNA]</scope>
    <source>
        <strain evidence="11 12">DSM 6035</strain>
    </source>
</reference>
<evidence type="ECO:0000313" key="11">
    <source>
        <dbReference type="EMBL" id="KRM25985.1"/>
    </source>
</evidence>
<dbReference type="InterPro" id="IPR006176">
    <property type="entry name" value="3-OHacyl-CoA_DH_NAD-bd"/>
</dbReference>
<comment type="pathway">
    <text evidence="1">Lipid metabolism; fatty acid beta-oxidation.</text>
</comment>
<dbReference type="Gene3D" id="1.10.1040.10">
    <property type="entry name" value="N-(1-d-carboxylethyl)-l-norvaline Dehydrogenase, domain 2"/>
    <property type="match status" value="1"/>
</dbReference>
<dbReference type="InterPro" id="IPR008927">
    <property type="entry name" value="6-PGluconate_DH-like_C_sf"/>
</dbReference>
<keyword evidence="6" id="KW-0443">Lipid metabolism</keyword>
<dbReference type="InterPro" id="IPR052242">
    <property type="entry name" value="Mito_3-hydroxyacyl-CoA_DH"/>
</dbReference>
<evidence type="ECO:0000256" key="4">
    <source>
        <dbReference type="ARBA" id="ARBA00023002"/>
    </source>
</evidence>
<evidence type="ECO:0000256" key="2">
    <source>
        <dbReference type="ARBA" id="ARBA00005086"/>
    </source>
</evidence>
<organism evidence="11 12">
    <name type="scientific">Limosilactobacillus panis DSM 6035</name>
    <dbReference type="NCBI Taxonomy" id="1423782"/>
    <lineage>
        <taxon>Bacteria</taxon>
        <taxon>Bacillati</taxon>
        <taxon>Bacillota</taxon>
        <taxon>Bacilli</taxon>
        <taxon>Lactobacillales</taxon>
        <taxon>Lactobacillaceae</taxon>
        <taxon>Limosilactobacillus</taxon>
    </lineage>
</organism>
<accession>A0A0R1X7T8</accession>
<dbReference type="PANTHER" id="PTHR43561">
    <property type="match status" value="1"/>
</dbReference>
<evidence type="ECO:0000256" key="7">
    <source>
        <dbReference type="ARBA" id="ARBA00049556"/>
    </source>
</evidence>
<dbReference type="InterPro" id="IPR036291">
    <property type="entry name" value="NAD(P)-bd_dom_sf"/>
</dbReference>
<evidence type="ECO:0000259" key="9">
    <source>
        <dbReference type="Pfam" id="PF00725"/>
    </source>
</evidence>
<dbReference type="InterPro" id="IPR006108">
    <property type="entry name" value="3HC_DH_C"/>
</dbReference>
<dbReference type="Pfam" id="PF02737">
    <property type="entry name" value="3HCDH_N"/>
    <property type="match status" value="1"/>
</dbReference>
<comment type="catalytic activity">
    <reaction evidence="7">
        <text>a (3S)-3-hydroxyacyl-CoA + NAD(+) = a 3-oxoacyl-CoA + NADH + H(+)</text>
        <dbReference type="Rhea" id="RHEA:22432"/>
        <dbReference type="ChEBI" id="CHEBI:15378"/>
        <dbReference type="ChEBI" id="CHEBI:57318"/>
        <dbReference type="ChEBI" id="CHEBI:57540"/>
        <dbReference type="ChEBI" id="CHEBI:57945"/>
        <dbReference type="ChEBI" id="CHEBI:90726"/>
        <dbReference type="EC" id="1.1.1.35"/>
    </reaction>
</comment>
<evidence type="ECO:0000256" key="5">
    <source>
        <dbReference type="ARBA" id="ARBA00023027"/>
    </source>
</evidence>
<comment type="pathway">
    <text evidence="2">Lipid metabolism; butanoate metabolism.</text>
</comment>
<evidence type="ECO:0000256" key="8">
    <source>
        <dbReference type="PIRSR" id="PIRSR000105-1"/>
    </source>
</evidence>
<dbReference type="Pfam" id="PF00725">
    <property type="entry name" value="3HCDH"/>
    <property type="match status" value="1"/>
</dbReference>
<dbReference type="SUPFAM" id="SSF48179">
    <property type="entry name" value="6-phosphogluconate dehydrogenase C-terminal domain-like"/>
    <property type="match status" value="1"/>
</dbReference>
<dbReference type="Gene3D" id="3.40.50.720">
    <property type="entry name" value="NAD(P)-binding Rossmann-like Domain"/>
    <property type="match status" value="1"/>
</dbReference>
<dbReference type="EMBL" id="AZGM01000103">
    <property type="protein sequence ID" value="KRM25985.1"/>
    <property type="molecule type" value="Genomic_DNA"/>
</dbReference>
<dbReference type="NCBIfam" id="NF006143">
    <property type="entry name" value="PRK08293.1"/>
    <property type="match status" value="1"/>
</dbReference>
<evidence type="ECO:0000256" key="6">
    <source>
        <dbReference type="ARBA" id="ARBA00023098"/>
    </source>
</evidence>
<dbReference type="GO" id="GO:0006635">
    <property type="term" value="P:fatty acid beta-oxidation"/>
    <property type="evidence" value="ECO:0007669"/>
    <property type="project" value="TreeGrafter"/>
</dbReference>
<gene>
    <name evidence="11" type="ORF">FD32_GL000593</name>
</gene>
<keyword evidence="4" id="KW-0560">Oxidoreductase</keyword>
<evidence type="ECO:0000313" key="12">
    <source>
        <dbReference type="Proteomes" id="UP000051412"/>
    </source>
</evidence>
<name>A0A0R1X7T8_9LACO</name>
<dbReference type="InterPro" id="IPR022694">
    <property type="entry name" value="3-OHacyl-CoA_DH"/>
</dbReference>